<dbReference type="EMBL" id="CP012748">
    <property type="protein sequence ID" value="ALL69449.1"/>
    <property type="molecule type" value="Genomic_DNA"/>
</dbReference>
<proteinExistence type="predicted"/>
<organism evidence="1 2">
    <name type="scientific">Paraburkholderia caribensis MBA4</name>
    <dbReference type="NCBI Taxonomy" id="1323664"/>
    <lineage>
        <taxon>Bacteria</taxon>
        <taxon>Pseudomonadati</taxon>
        <taxon>Pseudomonadota</taxon>
        <taxon>Betaproteobacteria</taxon>
        <taxon>Burkholderiales</taxon>
        <taxon>Burkholderiaceae</taxon>
        <taxon>Paraburkholderia</taxon>
    </lineage>
</organism>
<protein>
    <submittedName>
        <fullName evidence="1">Uncharacterized protein</fullName>
    </submittedName>
</protein>
<evidence type="ECO:0000313" key="1">
    <source>
        <dbReference type="EMBL" id="ALL69449.1"/>
    </source>
</evidence>
<reference evidence="1 2" key="1">
    <citation type="journal article" date="2014" name="Genome Announc.">
        <title>Draft Genome Sequence of the Haloacid-Degrading Burkholderia caribensis Strain MBA4.</title>
        <authorList>
            <person name="Pan Y."/>
            <person name="Kong K.F."/>
            <person name="Tsang J.S."/>
        </authorList>
    </citation>
    <scope>NUCLEOTIDE SEQUENCE [LARGE SCALE GENOMIC DNA]</scope>
    <source>
        <strain evidence="1 2">MBA4</strain>
        <plasmid evidence="2">Plasmid</plasmid>
    </source>
</reference>
<keyword evidence="1" id="KW-0614">Plasmid</keyword>
<sequence length="37" mass="4034">MPIAQMRGRGFETVEGVLIGAIRFKSGGTLHYARLIS</sequence>
<accession>A0A0P0RLG9</accession>
<dbReference type="Proteomes" id="UP000019146">
    <property type="component" value="Plasmid unnamed"/>
</dbReference>
<gene>
    <name evidence="1" type="ORF">K788_00025690</name>
</gene>
<geneLocation type="plasmid" evidence="2"/>
<dbReference type="AlphaFoldDB" id="A0A0P0RLG9"/>
<evidence type="ECO:0000313" key="2">
    <source>
        <dbReference type="Proteomes" id="UP000019146"/>
    </source>
</evidence>
<dbReference type="KEGG" id="bcai:K788_00025690"/>
<name>A0A0P0RLG9_9BURK</name>